<accession>A0ABM1IJP8</accession>
<dbReference type="Pfam" id="PF03392">
    <property type="entry name" value="OS-D"/>
    <property type="match status" value="1"/>
</dbReference>
<dbReference type="PANTHER" id="PTHR11257">
    <property type="entry name" value="CHEMOSENSORY PROTEIN-RELATED"/>
    <property type="match status" value="1"/>
</dbReference>
<evidence type="ECO:0000313" key="3">
    <source>
        <dbReference type="RefSeq" id="XP_015180435.1"/>
    </source>
</evidence>
<dbReference type="SUPFAM" id="SSF100910">
    <property type="entry name" value="Chemosensory protein Csp2"/>
    <property type="match status" value="1"/>
</dbReference>
<dbReference type="GeneID" id="107068500"/>
<dbReference type="InterPro" id="IPR005055">
    <property type="entry name" value="A10/PebIII"/>
</dbReference>
<protein>
    <submittedName>
        <fullName evidence="3">Ejaculatory bulb-specific protein 3-like</fullName>
    </submittedName>
</protein>
<reference evidence="3" key="1">
    <citation type="submission" date="2025-08" db="UniProtKB">
        <authorList>
            <consortium name="RefSeq"/>
        </authorList>
    </citation>
    <scope>IDENTIFICATION</scope>
    <source>
        <tissue evidence="3">Whole body</tissue>
    </source>
</reference>
<keyword evidence="2" id="KW-1185">Reference proteome</keyword>
<dbReference type="RefSeq" id="XP_015180435.1">
    <property type="nucleotide sequence ID" value="XM_015324949.1"/>
</dbReference>
<evidence type="ECO:0000256" key="1">
    <source>
        <dbReference type="SAM" id="SignalP"/>
    </source>
</evidence>
<dbReference type="Proteomes" id="UP000694924">
    <property type="component" value="Unplaced"/>
</dbReference>
<feature type="signal peptide" evidence="1">
    <location>
        <begin position="1"/>
        <end position="22"/>
    </location>
</feature>
<dbReference type="InterPro" id="IPR036682">
    <property type="entry name" value="OS_D_A10/PebIII_sf"/>
</dbReference>
<proteinExistence type="predicted"/>
<keyword evidence="1" id="KW-0732">Signal</keyword>
<organism evidence="2 3">
    <name type="scientific">Polistes dominula</name>
    <name type="common">European paper wasp</name>
    <name type="synonym">Vespa dominula</name>
    <dbReference type="NCBI Taxonomy" id="743375"/>
    <lineage>
        <taxon>Eukaryota</taxon>
        <taxon>Metazoa</taxon>
        <taxon>Ecdysozoa</taxon>
        <taxon>Arthropoda</taxon>
        <taxon>Hexapoda</taxon>
        <taxon>Insecta</taxon>
        <taxon>Pterygota</taxon>
        <taxon>Neoptera</taxon>
        <taxon>Endopterygota</taxon>
        <taxon>Hymenoptera</taxon>
        <taxon>Apocrita</taxon>
        <taxon>Aculeata</taxon>
        <taxon>Vespoidea</taxon>
        <taxon>Vespidae</taxon>
        <taxon>Polistinae</taxon>
        <taxon>Polistini</taxon>
        <taxon>Polistes</taxon>
    </lineage>
</organism>
<evidence type="ECO:0000313" key="2">
    <source>
        <dbReference type="Proteomes" id="UP000694924"/>
    </source>
</evidence>
<feature type="chain" id="PRO_5046492404" evidence="1">
    <location>
        <begin position="23"/>
        <end position="122"/>
    </location>
</feature>
<sequence>MTRYVLLLFVMILSMTISSVLMDVTKYTSKYDDVDVDKILHTPRLLNQYVNCYTEKGPCLTAEAKFMKDIFAEALVTKCVKCTDKQKIIFDKIITWFEENDKETWKTILSIAINKHLNKKAS</sequence>
<dbReference type="Gene3D" id="1.10.2080.10">
    <property type="entry name" value="Insect odorant-binding protein A10/Ejaculatory bulb-specific protein 3"/>
    <property type="match status" value="1"/>
</dbReference>
<name>A0ABM1IJP8_POLDO</name>
<gene>
    <name evidence="3" type="primary">LOC107068500</name>
</gene>
<dbReference type="PANTHER" id="PTHR11257:SF13">
    <property type="entry name" value="GEO07322P1"/>
    <property type="match status" value="1"/>
</dbReference>